<evidence type="ECO:0000259" key="2">
    <source>
        <dbReference type="PROSITE" id="PS51841"/>
    </source>
</evidence>
<dbReference type="InterPro" id="IPR001322">
    <property type="entry name" value="Lamin_tail_dom"/>
</dbReference>
<keyword evidence="4" id="KW-1185">Reference proteome</keyword>
<dbReference type="InterPro" id="IPR036415">
    <property type="entry name" value="Lamin_tail_dom_sf"/>
</dbReference>
<feature type="domain" description="LTD" evidence="2">
    <location>
        <begin position="24"/>
        <end position="149"/>
    </location>
</feature>
<comment type="caution">
    <text evidence="3">The sequence shown here is derived from an EMBL/GenBank/DDBJ whole genome shotgun (WGS) entry which is preliminary data.</text>
</comment>
<reference evidence="3 4" key="1">
    <citation type="journal article" date="2019" name="Int. J. Syst. Evol. Microbiol.">
        <title>The Global Catalogue of Microorganisms (GCM) 10K type strain sequencing project: providing services to taxonomists for standard genome sequencing and annotation.</title>
        <authorList>
            <consortium name="The Broad Institute Genomics Platform"/>
            <consortium name="The Broad Institute Genome Sequencing Center for Infectious Disease"/>
            <person name="Wu L."/>
            <person name="Ma J."/>
        </authorList>
    </citation>
    <scope>NUCLEOTIDE SEQUENCE [LARGE SCALE GENOMIC DNA]</scope>
    <source>
        <strain evidence="3 4">JCM 10696</strain>
    </source>
</reference>
<organism evidence="3 4">
    <name type="scientific">Actinocorallia libanotica</name>
    <dbReference type="NCBI Taxonomy" id="46162"/>
    <lineage>
        <taxon>Bacteria</taxon>
        <taxon>Bacillati</taxon>
        <taxon>Actinomycetota</taxon>
        <taxon>Actinomycetes</taxon>
        <taxon>Streptosporangiales</taxon>
        <taxon>Thermomonosporaceae</taxon>
        <taxon>Actinocorallia</taxon>
    </lineage>
</organism>
<dbReference type="Gene3D" id="2.60.40.1260">
    <property type="entry name" value="Lamin Tail domain"/>
    <property type="match status" value="1"/>
</dbReference>
<protein>
    <submittedName>
        <fullName evidence="3">Lamin tail domain-containing protein</fullName>
    </submittedName>
</protein>
<sequence length="149" mass="16357">MNTVPFLVTAFLVIGVLAPEKGASRPPGGTSGVRIERIGFDAPGADDRTNRSLNNEWVEVENRSGRARNLRGWRLQNTNGGTYTFGDLRLAPGRSVRVHTGSGRDTRGHVYWNRDTHAWRNAGSTVRLRSPAGRTDSCRWGPGGTVKRC</sequence>
<dbReference type="SUPFAM" id="SSF74853">
    <property type="entry name" value="Lamin A/C globular tail domain"/>
    <property type="match status" value="1"/>
</dbReference>
<dbReference type="Proteomes" id="UP001500665">
    <property type="component" value="Unassembled WGS sequence"/>
</dbReference>
<evidence type="ECO:0000256" key="1">
    <source>
        <dbReference type="SAM" id="MobiDB-lite"/>
    </source>
</evidence>
<gene>
    <name evidence="3" type="ORF">GCM10009550_29610</name>
</gene>
<accession>A0ABN1R1X4</accession>
<evidence type="ECO:0000313" key="4">
    <source>
        <dbReference type="Proteomes" id="UP001500665"/>
    </source>
</evidence>
<feature type="region of interest" description="Disordered" evidence="1">
    <location>
        <begin position="126"/>
        <end position="149"/>
    </location>
</feature>
<dbReference type="PROSITE" id="PS51841">
    <property type="entry name" value="LTD"/>
    <property type="match status" value="1"/>
</dbReference>
<dbReference type="RefSeq" id="WP_344240985.1">
    <property type="nucleotide sequence ID" value="NZ_BAAAHH010000010.1"/>
</dbReference>
<evidence type="ECO:0000313" key="3">
    <source>
        <dbReference type="EMBL" id="GAA0950756.1"/>
    </source>
</evidence>
<dbReference type="EMBL" id="BAAAHH010000010">
    <property type="protein sequence ID" value="GAA0950756.1"/>
    <property type="molecule type" value="Genomic_DNA"/>
</dbReference>
<proteinExistence type="predicted"/>
<name>A0ABN1R1X4_9ACTN</name>
<dbReference type="Pfam" id="PF00932">
    <property type="entry name" value="LTD"/>
    <property type="match status" value="1"/>
</dbReference>